<dbReference type="InterPro" id="IPR006342">
    <property type="entry name" value="FkbM_mtfrase"/>
</dbReference>
<accession>A0ABR0AJN9</accession>
<protein>
    <recommendedName>
        <fullName evidence="1">Methyltransferase FkbM domain-containing protein</fullName>
    </recommendedName>
</protein>
<keyword evidence="3" id="KW-1185">Reference proteome</keyword>
<organism evidence="2 3">
    <name type="scientific">Daphnia magna</name>
    <dbReference type="NCBI Taxonomy" id="35525"/>
    <lineage>
        <taxon>Eukaryota</taxon>
        <taxon>Metazoa</taxon>
        <taxon>Ecdysozoa</taxon>
        <taxon>Arthropoda</taxon>
        <taxon>Crustacea</taxon>
        <taxon>Branchiopoda</taxon>
        <taxon>Diplostraca</taxon>
        <taxon>Cladocera</taxon>
        <taxon>Anomopoda</taxon>
        <taxon>Daphniidae</taxon>
        <taxon>Daphnia</taxon>
    </lineage>
</organism>
<dbReference type="PANTHER" id="PTHR34009:SF2">
    <property type="entry name" value="PROTEIN STAR"/>
    <property type="match status" value="1"/>
</dbReference>
<dbReference type="Proteomes" id="UP001234178">
    <property type="component" value="Unassembled WGS sequence"/>
</dbReference>
<evidence type="ECO:0000313" key="2">
    <source>
        <dbReference type="EMBL" id="KAK4025334.1"/>
    </source>
</evidence>
<dbReference type="InterPro" id="IPR053202">
    <property type="entry name" value="EGF_Rcpt_Signaling_Reg"/>
</dbReference>
<evidence type="ECO:0000259" key="1">
    <source>
        <dbReference type="Pfam" id="PF05050"/>
    </source>
</evidence>
<gene>
    <name evidence="2" type="ORF">OUZ56_014407</name>
</gene>
<dbReference type="Gene3D" id="3.40.50.150">
    <property type="entry name" value="Vaccinia Virus protein VP39"/>
    <property type="match status" value="1"/>
</dbReference>
<dbReference type="InterPro" id="IPR029063">
    <property type="entry name" value="SAM-dependent_MTases_sf"/>
</dbReference>
<dbReference type="SUPFAM" id="SSF53335">
    <property type="entry name" value="S-adenosyl-L-methionine-dependent methyltransferases"/>
    <property type="match status" value="1"/>
</dbReference>
<dbReference type="Pfam" id="PF05050">
    <property type="entry name" value="Methyltransf_21"/>
    <property type="match status" value="1"/>
</dbReference>
<reference evidence="2 3" key="1">
    <citation type="journal article" date="2023" name="Nucleic Acids Res.">
        <title>The hologenome of Daphnia magna reveals possible DNA methylation and microbiome-mediated evolution of the host genome.</title>
        <authorList>
            <person name="Chaturvedi A."/>
            <person name="Li X."/>
            <person name="Dhandapani V."/>
            <person name="Marshall H."/>
            <person name="Kissane S."/>
            <person name="Cuenca-Cambronero M."/>
            <person name="Asole G."/>
            <person name="Calvet F."/>
            <person name="Ruiz-Romero M."/>
            <person name="Marangio P."/>
            <person name="Guigo R."/>
            <person name="Rago D."/>
            <person name="Mirbahai L."/>
            <person name="Eastwood N."/>
            <person name="Colbourne J.K."/>
            <person name="Zhou J."/>
            <person name="Mallon E."/>
            <person name="Orsini L."/>
        </authorList>
    </citation>
    <scope>NUCLEOTIDE SEQUENCE [LARGE SCALE GENOMIC DNA]</scope>
    <source>
        <strain evidence="2">LRV0_1</strain>
    </source>
</reference>
<sequence length="325" mass="37167">MKTKFKMMWHLRTSRGNAIIVLLPIVTLLLLYPYPLRCGYFSLMCKSELYNLMGETYGEQWSTLVPPPGPECTTEYANVNRLQQDHPCVIELIRSRYLYQPSPPDVSLNLSRPLVTDPSSGQSKVVLTHLHNQTEGFFVECGAFDGEHGSNSLYMERQLKWNGILIEPDRKSFDKLLSKRRHAWALPICLSTEPFPTKVSFESNYQSGKIYGKHDEKHIKIEAERLKMNGIKLIDVQCFPFYSILLAVGRTRVDYFSLDVEGAESRVVANVPWHLVDVKTLTIEISSQNKTVANQVADHMMAYGYDDKGLMKGQGFYDLVFVKRS</sequence>
<proteinExistence type="predicted"/>
<comment type="caution">
    <text evidence="2">The sequence shown here is derived from an EMBL/GenBank/DDBJ whole genome shotgun (WGS) entry which is preliminary data.</text>
</comment>
<dbReference type="EMBL" id="JAOYFB010000038">
    <property type="protein sequence ID" value="KAK4025334.1"/>
    <property type="molecule type" value="Genomic_DNA"/>
</dbReference>
<dbReference type="PANTHER" id="PTHR34009">
    <property type="entry name" value="PROTEIN STAR"/>
    <property type="match status" value="1"/>
</dbReference>
<name>A0ABR0AJN9_9CRUS</name>
<evidence type="ECO:0000313" key="3">
    <source>
        <dbReference type="Proteomes" id="UP001234178"/>
    </source>
</evidence>
<feature type="domain" description="Methyltransferase FkbM" evidence="1">
    <location>
        <begin position="140"/>
        <end position="303"/>
    </location>
</feature>